<name>A0ABV4TQY8_9GAMM</name>
<proteinExistence type="predicted"/>
<dbReference type="InterPro" id="IPR038375">
    <property type="entry name" value="NDUFAF7_sf"/>
</dbReference>
<dbReference type="Gene3D" id="3.40.50.12710">
    <property type="match status" value="1"/>
</dbReference>
<gene>
    <name evidence="3" type="ORF">ACERLL_02780</name>
</gene>
<dbReference type="PANTHER" id="PTHR12049:SF7">
    <property type="entry name" value="PROTEIN ARGININE METHYLTRANSFERASE NDUFAF7, MITOCHONDRIAL"/>
    <property type="match status" value="1"/>
</dbReference>
<dbReference type="InterPro" id="IPR029063">
    <property type="entry name" value="SAM-dependent_MTases_sf"/>
</dbReference>
<dbReference type="EMBL" id="JBGUAW010000002">
    <property type="protein sequence ID" value="MFA9459749.1"/>
    <property type="molecule type" value="Genomic_DNA"/>
</dbReference>
<evidence type="ECO:0000313" key="3">
    <source>
        <dbReference type="EMBL" id="MFA9459749.1"/>
    </source>
</evidence>
<dbReference type="SUPFAM" id="SSF53335">
    <property type="entry name" value="S-adenosyl-L-methionine-dependent methyltransferases"/>
    <property type="match status" value="1"/>
</dbReference>
<dbReference type="InterPro" id="IPR003788">
    <property type="entry name" value="NDUFAF7"/>
</dbReference>
<dbReference type="GO" id="GO:0032259">
    <property type="term" value="P:methylation"/>
    <property type="evidence" value="ECO:0007669"/>
    <property type="project" value="UniProtKB-KW"/>
</dbReference>
<evidence type="ECO:0000313" key="4">
    <source>
        <dbReference type="Proteomes" id="UP001575181"/>
    </source>
</evidence>
<organism evidence="3 4">
    <name type="scientific">Thiohalorhabdus methylotrophus</name>
    <dbReference type="NCBI Taxonomy" id="3242694"/>
    <lineage>
        <taxon>Bacteria</taxon>
        <taxon>Pseudomonadati</taxon>
        <taxon>Pseudomonadota</taxon>
        <taxon>Gammaproteobacteria</taxon>
        <taxon>Thiohalorhabdales</taxon>
        <taxon>Thiohalorhabdaceae</taxon>
        <taxon>Thiohalorhabdus</taxon>
    </lineage>
</organism>
<dbReference type="Pfam" id="PF02636">
    <property type="entry name" value="Methyltransf_28"/>
    <property type="match status" value="1"/>
</dbReference>
<sequence length="394" mass="42523">MEFTESALPEPNDAERERAESVAAVLRDRMAASGGAIPFDRFMRTALYEPGLGYYVGGRERLGRGGDFVTAPELTPFFGYTVAGQVVDLLARCGGGDVLEAGAGSGALATQLLAELERLGNLPERYRILEVSPDLKERQRRTLERTLPHLMDRVEWLEDFPAEAWRGVVVANELLDSLPVHRVRITEEGLKELHVAPNDSGGFQWREGPVSDPRIADAIGSLDGLPAGMETEVNLEAPAWTVQAAESLERGGVLLIDYGHPAAELYSPGRARGTLMCHFRHRAHDDPFYLPGVQDITAHVDFSAVAGASAGAGLELGGFATQAQFLINLGLTHRVESYLGAGGVSDEEQLQLATALKQLTLPQGMGESFKALLLVRGVEGPFPGFRQGDRAGEL</sequence>
<keyword evidence="4" id="KW-1185">Reference proteome</keyword>
<evidence type="ECO:0000256" key="1">
    <source>
        <dbReference type="ARBA" id="ARBA00022603"/>
    </source>
</evidence>
<dbReference type="GO" id="GO:0008168">
    <property type="term" value="F:methyltransferase activity"/>
    <property type="evidence" value="ECO:0007669"/>
    <property type="project" value="UniProtKB-KW"/>
</dbReference>
<accession>A0ABV4TQY8</accession>
<reference evidence="3 4" key="1">
    <citation type="submission" date="2024-08" db="EMBL/GenBank/DDBJ databases">
        <title>Whole-genome sequencing of halo(alkali)philic microorganisms from hypersaline lakes.</title>
        <authorList>
            <person name="Sorokin D.Y."/>
            <person name="Merkel A.Y."/>
            <person name="Messina E."/>
            <person name="Yakimov M."/>
        </authorList>
    </citation>
    <scope>NUCLEOTIDE SEQUENCE [LARGE SCALE GENOMIC DNA]</scope>
    <source>
        <strain evidence="3 4">Cl-TMA</strain>
    </source>
</reference>
<keyword evidence="2" id="KW-0808">Transferase</keyword>
<keyword evidence="1 3" id="KW-0489">Methyltransferase</keyword>
<protein>
    <submittedName>
        <fullName evidence="3">Class I SAM-dependent methyltransferase</fullName>
    </submittedName>
</protein>
<dbReference type="PANTHER" id="PTHR12049">
    <property type="entry name" value="PROTEIN ARGININE METHYLTRANSFERASE NDUFAF7, MITOCHONDRIAL"/>
    <property type="match status" value="1"/>
</dbReference>
<dbReference type="Proteomes" id="UP001575181">
    <property type="component" value="Unassembled WGS sequence"/>
</dbReference>
<evidence type="ECO:0000256" key="2">
    <source>
        <dbReference type="ARBA" id="ARBA00022679"/>
    </source>
</evidence>
<comment type="caution">
    <text evidence="3">The sequence shown here is derived from an EMBL/GenBank/DDBJ whole genome shotgun (WGS) entry which is preliminary data.</text>
</comment>
<dbReference type="RefSeq" id="WP_373654536.1">
    <property type="nucleotide sequence ID" value="NZ_JBGUAW010000002.1"/>
</dbReference>